<dbReference type="AlphaFoldDB" id="A0A7W8CS52"/>
<reference evidence="2 3" key="1">
    <citation type="submission" date="2020-08" db="EMBL/GenBank/DDBJ databases">
        <title>Genomic Encyclopedia of Type Strains, Phase IV (KMG-IV): sequencing the most valuable type-strain genomes for metagenomic binning, comparative biology and taxonomic classification.</title>
        <authorList>
            <person name="Goeker M."/>
        </authorList>
    </citation>
    <scope>NUCLEOTIDE SEQUENCE [LARGE SCALE GENOMIC DNA]</scope>
    <source>
        <strain evidence="2 3">DSM 15895</strain>
    </source>
</reference>
<dbReference type="PROSITE" id="PS51257">
    <property type="entry name" value="PROKAR_LIPOPROTEIN"/>
    <property type="match status" value="1"/>
</dbReference>
<evidence type="ECO:0000313" key="3">
    <source>
        <dbReference type="Proteomes" id="UP000525923"/>
    </source>
</evidence>
<evidence type="ECO:0000313" key="2">
    <source>
        <dbReference type="EMBL" id="MBB5180628.1"/>
    </source>
</evidence>
<feature type="signal peptide" evidence="1">
    <location>
        <begin position="1"/>
        <end position="16"/>
    </location>
</feature>
<dbReference type="EMBL" id="JACHHE010000005">
    <property type="protein sequence ID" value="MBB5180628.1"/>
    <property type="molecule type" value="Genomic_DNA"/>
</dbReference>
<dbReference type="Pfam" id="PF14275">
    <property type="entry name" value="DUF4362"/>
    <property type="match status" value="1"/>
</dbReference>
<keyword evidence="3" id="KW-1185">Reference proteome</keyword>
<dbReference type="Proteomes" id="UP000525923">
    <property type="component" value="Unassembled WGS sequence"/>
</dbReference>
<dbReference type="OrthoDB" id="1912370at2"/>
<dbReference type="InterPro" id="IPR025372">
    <property type="entry name" value="DUF4362"/>
</dbReference>
<name>A0A7W8CS52_9BACL</name>
<protein>
    <submittedName>
        <fullName evidence="2">Uncharacterized protein YcfL</fullName>
    </submittedName>
</protein>
<accession>A0A7W8CS52</accession>
<organism evidence="2 3">
    <name type="scientific">Planococcus koreensis</name>
    <dbReference type="NCBI Taxonomy" id="112331"/>
    <lineage>
        <taxon>Bacteria</taxon>
        <taxon>Bacillati</taxon>
        <taxon>Bacillota</taxon>
        <taxon>Bacilli</taxon>
        <taxon>Bacillales</taxon>
        <taxon>Caryophanaceae</taxon>
        <taxon>Planococcus</taxon>
    </lineage>
</organism>
<sequence length="134" mass="15048">MLRLWLLSILTLTLLAGCGTSGGWPEEDLIRDTHGELENIERLDLFVENVEQKKEDAVRIEHFTTEGDPIYETLRNSSGSILLEYDATEDAYGSGEKWERSCGSIEKKENQESTSYTLAGCSGHPPNTVIEIRK</sequence>
<feature type="chain" id="PRO_5038798099" evidence="1">
    <location>
        <begin position="17"/>
        <end position="134"/>
    </location>
</feature>
<keyword evidence="1" id="KW-0732">Signal</keyword>
<evidence type="ECO:0000256" key="1">
    <source>
        <dbReference type="SAM" id="SignalP"/>
    </source>
</evidence>
<comment type="caution">
    <text evidence="2">The sequence shown here is derived from an EMBL/GenBank/DDBJ whole genome shotgun (WGS) entry which is preliminary data.</text>
</comment>
<gene>
    <name evidence="2" type="ORF">HNQ44_002057</name>
</gene>
<dbReference type="RefSeq" id="WP_158290551.1">
    <property type="nucleotide sequence ID" value="NZ_JACHHE010000005.1"/>
</dbReference>
<proteinExistence type="predicted"/>